<dbReference type="CDD" id="cd06225">
    <property type="entry name" value="HAMP"/>
    <property type="match status" value="1"/>
</dbReference>
<dbReference type="InterPro" id="IPR043128">
    <property type="entry name" value="Rev_trsase/Diguanyl_cyclase"/>
</dbReference>
<dbReference type="Gene3D" id="6.10.340.10">
    <property type="match status" value="1"/>
</dbReference>
<dbReference type="GO" id="GO:0043709">
    <property type="term" value="P:cell adhesion involved in single-species biofilm formation"/>
    <property type="evidence" value="ECO:0007669"/>
    <property type="project" value="TreeGrafter"/>
</dbReference>
<keyword evidence="1" id="KW-0812">Transmembrane</keyword>
<dbReference type="Gene3D" id="3.30.450.40">
    <property type="match status" value="1"/>
</dbReference>
<feature type="domain" description="GGDEF" evidence="3">
    <location>
        <begin position="413"/>
        <end position="547"/>
    </location>
</feature>
<dbReference type="GO" id="GO:0005886">
    <property type="term" value="C:plasma membrane"/>
    <property type="evidence" value="ECO:0007669"/>
    <property type="project" value="TreeGrafter"/>
</dbReference>
<dbReference type="PROSITE" id="PS50887">
    <property type="entry name" value="GGDEF"/>
    <property type="match status" value="1"/>
</dbReference>
<evidence type="ECO:0000313" key="4">
    <source>
        <dbReference type="EMBL" id="ABF44173.1"/>
    </source>
</evidence>
<dbReference type="Pfam" id="PF01590">
    <property type="entry name" value="GAF"/>
    <property type="match status" value="1"/>
</dbReference>
<dbReference type="InterPro" id="IPR003018">
    <property type="entry name" value="GAF"/>
</dbReference>
<feature type="domain" description="HAMP" evidence="2">
    <location>
        <begin position="154"/>
        <end position="206"/>
    </location>
</feature>
<evidence type="ECO:0000259" key="2">
    <source>
        <dbReference type="PROSITE" id="PS50885"/>
    </source>
</evidence>
<geneLocation type="plasmid" evidence="4 5">
    <name>pDGEO01</name>
</geneLocation>
<keyword evidence="4" id="KW-0614">Plasmid</keyword>
<dbReference type="SMART" id="SM00267">
    <property type="entry name" value="GGDEF"/>
    <property type="match status" value="1"/>
</dbReference>
<feature type="transmembrane region" description="Helical" evidence="1">
    <location>
        <begin position="129"/>
        <end position="148"/>
    </location>
</feature>
<dbReference type="SMART" id="SM00065">
    <property type="entry name" value="GAF"/>
    <property type="match status" value="1"/>
</dbReference>
<reference evidence="4" key="1">
    <citation type="submission" date="2006-04" db="EMBL/GenBank/DDBJ databases">
        <title>Complete sequence of plasmid1 pDGEO01 of Deinococcus geothermalis DSM 11300.</title>
        <authorList>
            <consortium name="US DOE Joint Genome Institute"/>
            <person name="Copeland A."/>
            <person name="Lucas S."/>
            <person name="Lapidus A."/>
            <person name="Barry K."/>
            <person name="Detter J.C."/>
            <person name="Glavina del Rio T."/>
            <person name="Hammon N."/>
            <person name="Israni S."/>
            <person name="Dalin E."/>
            <person name="Tice H."/>
            <person name="Pitluck S."/>
            <person name="Brettin T."/>
            <person name="Bruce D."/>
            <person name="Han C."/>
            <person name="Tapia R."/>
            <person name="Saunders E."/>
            <person name="Gilna P."/>
            <person name="Schmutz J."/>
            <person name="Larimer F."/>
            <person name="Land M."/>
            <person name="Hauser L."/>
            <person name="Kyrpides N."/>
            <person name="Kim E."/>
            <person name="Daly M.J."/>
            <person name="Fredrickson J.K."/>
            <person name="Makarova K.S."/>
            <person name="Gaidamakova E.K."/>
            <person name="Zhai M."/>
            <person name="Richardson P."/>
        </authorList>
    </citation>
    <scope>NUCLEOTIDE SEQUENCE</scope>
    <source>
        <strain evidence="4">DSM 11300</strain>
        <plasmid evidence="4">pDGEO01</plasmid>
    </source>
</reference>
<keyword evidence="1" id="KW-1133">Transmembrane helix</keyword>
<organism evidence="4 5">
    <name type="scientific">Deinococcus geothermalis (strain DSM 11300 / CIP 105573 / AG-3a)</name>
    <dbReference type="NCBI Taxonomy" id="319795"/>
    <lineage>
        <taxon>Bacteria</taxon>
        <taxon>Thermotogati</taxon>
        <taxon>Deinococcota</taxon>
        <taxon>Deinococci</taxon>
        <taxon>Deinococcales</taxon>
        <taxon>Deinococcaceae</taxon>
        <taxon>Deinococcus</taxon>
    </lineage>
</organism>
<keyword evidence="5" id="KW-1185">Reference proteome</keyword>
<dbReference type="NCBIfam" id="TIGR00254">
    <property type="entry name" value="GGDEF"/>
    <property type="match status" value="1"/>
</dbReference>
<accession>Q1J2W1</accession>
<dbReference type="KEGG" id="dge:Dgeo_2740"/>
<dbReference type="FunFam" id="3.30.70.270:FF:000001">
    <property type="entry name" value="Diguanylate cyclase domain protein"/>
    <property type="match status" value="1"/>
</dbReference>
<keyword evidence="1" id="KW-0472">Membrane</keyword>
<dbReference type="SUPFAM" id="SSF158472">
    <property type="entry name" value="HAMP domain-like"/>
    <property type="match status" value="1"/>
</dbReference>
<dbReference type="Pfam" id="PF00990">
    <property type="entry name" value="GGDEF"/>
    <property type="match status" value="1"/>
</dbReference>
<dbReference type="InterPro" id="IPR000160">
    <property type="entry name" value="GGDEF_dom"/>
</dbReference>
<dbReference type="AlphaFoldDB" id="Q1J2W1"/>
<dbReference type="InterPro" id="IPR050469">
    <property type="entry name" value="Diguanylate_Cyclase"/>
</dbReference>
<dbReference type="InterPro" id="IPR029016">
    <property type="entry name" value="GAF-like_dom_sf"/>
</dbReference>
<dbReference type="PROSITE" id="PS50885">
    <property type="entry name" value="HAMP"/>
    <property type="match status" value="1"/>
</dbReference>
<dbReference type="GO" id="GO:0007165">
    <property type="term" value="P:signal transduction"/>
    <property type="evidence" value="ECO:0007669"/>
    <property type="project" value="InterPro"/>
</dbReference>
<dbReference type="SMART" id="SM00304">
    <property type="entry name" value="HAMP"/>
    <property type="match status" value="1"/>
</dbReference>
<evidence type="ECO:0000259" key="3">
    <source>
        <dbReference type="PROSITE" id="PS50887"/>
    </source>
</evidence>
<dbReference type="Pfam" id="PF00672">
    <property type="entry name" value="HAMP"/>
    <property type="match status" value="1"/>
</dbReference>
<evidence type="ECO:0000313" key="5">
    <source>
        <dbReference type="Proteomes" id="UP000002431"/>
    </source>
</evidence>
<dbReference type="CDD" id="cd01949">
    <property type="entry name" value="GGDEF"/>
    <property type="match status" value="1"/>
</dbReference>
<dbReference type="EMBL" id="CP000358">
    <property type="protein sequence ID" value="ABF44173.1"/>
    <property type="molecule type" value="Genomic_DNA"/>
</dbReference>
<dbReference type="GO" id="GO:0052621">
    <property type="term" value="F:diguanylate cyclase activity"/>
    <property type="evidence" value="ECO:0007669"/>
    <property type="project" value="TreeGrafter"/>
</dbReference>
<dbReference type="SUPFAM" id="SSF55781">
    <property type="entry name" value="GAF domain-like"/>
    <property type="match status" value="1"/>
</dbReference>
<dbReference type="Proteomes" id="UP000002431">
    <property type="component" value="Plasmid pDGEO01"/>
</dbReference>
<dbReference type="SUPFAM" id="SSF55073">
    <property type="entry name" value="Nucleotide cyclase"/>
    <property type="match status" value="1"/>
</dbReference>
<dbReference type="GO" id="GO:1902201">
    <property type="term" value="P:negative regulation of bacterial-type flagellum-dependent cell motility"/>
    <property type="evidence" value="ECO:0007669"/>
    <property type="project" value="TreeGrafter"/>
</dbReference>
<name>Q1J2W1_DEIGD</name>
<dbReference type="eggNOG" id="COG3706">
    <property type="taxonomic scope" value="Bacteria"/>
</dbReference>
<dbReference type="InterPro" id="IPR003660">
    <property type="entry name" value="HAMP_dom"/>
</dbReference>
<gene>
    <name evidence="4" type="ordered locus">Dgeo_2740</name>
</gene>
<dbReference type="HOGENOM" id="CLU_000445_11_24_0"/>
<sequence length="555" mass="62720">MLAQLQRLERQEDRAVIAYQQALISWDVEDQRAYQEAREEFHRLWLAVYANVGDNPVQQARLRAWDNHFRTWDETVVQPTLRTSGTNGLPSPPDLRPLRANEAIARALHQTQEQLLEQQWTAAQHSTRVAYWAVLLGLPLAALLTWRLGHNLLRRIRQGTQPLILAAERVMEGDLSARVPVNGNDELTRLSRRFNMMASRLQNVVSEQRELQHTLEQRVERLVQDTTREIQLLGQLGTFMQACHDESEAYDVICHTAEALFPGGGEIALLSASRNLLTVQLQWGFALPGPEVFGPEDCWALRLGQPHAAHAGLSRPHCQHDTSGQPTLCVPLIAQGDTLGVVTLHFETGEALELARPLAQRFAERVALSLVNLRLRATLRQQSIRDPLTGLYNRRYLEETFTRELARVQRRRQPLSLLMIDVDHFKQHNDTYGHALGDTLLRRLATHLQRFFRTEDIVCRYGGEEFVVLLPECDAPQAQARAEALRRSVENLAVTSNDAEFVALTISIGGASWPDHATTPEDLLARADAALYRAKHRGRNRVEFEPIPGAAGLPD</sequence>
<proteinExistence type="predicted"/>
<dbReference type="Gene3D" id="3.30.70.270">
    <property type="match status" value="1"/>
</dbReference>
<dbReference type="InterPro" id="IPR029787">
    <property type="entry name" value="Nucleotide_cyclase"/>
</dbReference>
<evidence type="ECO:0000256" key="1">
    <source>
        <dbReference type="SAM" id="Phobius"/>
    </source>
</evidence>
<protein>
    <submittedName>
        <fullName evidence="4">Diguanylate cyclase, GAF, HAMP domains protein</fullName>
    </submittedName>
</protein>
<dbReference type="PANTHER" id="PTHR45138:SF9">
    <property type="entry name" value="DIGUANYLATE CYCLASE DGCM-RELATED"/>
    <property type="match status" value="1"/>
</dbReference>
<dbReference type="PANTHER" id="PTHR45138">
    <property type="entry name" value="REGULATORY COMPONENTS OF SENSORY TRANSDUCTION SYSTEM"/>
    <property type="match status" value="1"/>
</dbReference>